<reference evidence="2" key="2">
    <citation type="submission" date="2021-09" db="EMBL/GenBank/DDBJ databases">
        <authorList>
            <person name="Gilroy R."/>
        </authorList>
    </citation>
    <scope>NUCLEOTIDE SEQUENCE</scope>
    <source>
        <strain evidence="2">4100</strain>
    </source>
</reference>
<feature type="region of interest" description="Disordered" evidence="1">
    <location>
        <begin position="63"/>
        <end position="100"/>
    </location>
</feature>
<reference evidence="2" key="1">
    <citation type="journal article" date="2021" name="PeerJ">
        <title>Extensive microbial diversity within the chicken gut microbiome revealed by metagenomics and culture.</title>
        <authorList>
            <person name="Gilroy R."/>
            <person name="Ravi A."/>
            <person name="Getino M."/>
            <person name="Pursley I."/>
            <person name="Horton D.L."/>
            <person name="Alikhan N.F."/>
            <person name="Baker D."/>
            <person name="Gharbi K."/>
            <person name="Hall N."/>
            <person name="Watson M."/>
            <person name="Adriaenssens E.M."/>
            <person name="Foster-Nyarko E."/>
            <person name="Jarju S."/>
            <person name="Secka A."/>
            <person name="Antonio M."/>
            <person name="Oren A."/>
            <person name="Chaudhuri R.R."/>
            <person name="La Ragione R."/>
            <person name="Hildebrand F."/>
            <person name="Pallen M.J."/>
        </authorList>
    </citation>
    <scope>NUCLEOTIDE SEQUENCE</scope>
    <source>
        <strain evidence="2">4100</strain>
    </source>
</reference>
<comment type="caution">
    <text evidence="2">The sequence shown here is derived from an EMBL/GenBank/DDBJ whole genome shotgun (WGS) entry which is preliminary data.</text>
</comment>
<gene>
    <name evidence="2" type="ORF">K8V47_07590</name>
</gene>
<accession>A0A4Q0U857</accession>
<feature type="compositionally biased region" description="Basic and acidic residues" evidence="1">
    <location>
        <begin position="87"/>
        <end position="100"/>
    </location>
</feature>
<dbReference type="Proteomes" id="UP000711407">
    <property type="component" value="Unassembled WGS sequence"/>
</dbReference>
<protein>
    <submittedName>
        <fullName evidence="2">Uncharacterized protein</fullName>
    </submittedName>
</protein>
<evidence type="ECO:0000313" key="2">
    <source>
        <dbReference type="EMBL" id="HJE39600.1"/>
    </source>
</evidence>
<name>A0A4Q0U857_9BACT</name>
<evidence type="ECO:0000256" key="1">
    <source>
        <dbReference type="SAM" id="MobiDB-lite"/>
    </source>
</evidence>
<evidence type="ECO:0000313" key="3">
    <source>
        <dbReference type="Proteomes" id="UP000711407"/>
    </source>
</evidence>
<organism evidence="2 3">
    <name type="scientific">Candidatus Amulumruptor caecigallinarius</name>
    <dbReference type="NCBI Taxonomy" id="2109911"/>
    <lineage>
        <taxon>Bacteria</taxon>
        <taxon>Pseudomonadati</taxon>
        <taxon>Bacteroidota</taxon>
        <taxon>Bacteroidia</taxon>
        <taxon>Bacteroidales</taxon>
        <taxon>Muribaculaceae</taxon>
        <taxon>Candidatus Amulumruptor</taxon>
    </lineage>
</organism>
<sequence>MKKMTSAERTGLLLLAAALLVFIAVRFLSVYSHDKGSDVTSEAAVVEASVDAVTDTVKLPSDSIRRTAASGRKRKAVSKTAKPSSADTHKQRDYLSEPIN</sequence>
<dbReference type="AlphaFoldDB" id="A0A4Q0U857"/>
<dbReference type="EMBL" id="DYXT01000039">
    <property type="protein sequence ID" value="HJE39600.1"/>
    <property type="molecule type" value="Genomic_DNA"/>
</dbReference>
<proteinExistence type="predicted"/>